<keyword evidence="5 7" id="KW-1133">Transmembrane helix</keyword>
<dbReference type="EMBL" id="SHKP01000004">
    <property type="protein sequence ID" value="RZU02760.1"/>
    <property type="molecule type" value="Genomic_DNA"/>
</dbReference>
<dbReference type="InterPro" id="IPR051907">
    <property type="entry name" value="DoxX-like_oxidoreductase"/>
</dbReference>
<dbReference type="AlphaFoldDB" id="A0A4Q7W0W7"/>
<dbReference type="Pfam" id="PF07681">
    <property type="entry name" value="DoxX"/>
    <property type="match status" value="1"/>
</dbReference>
<evidence type="ECO:0000256" key="6">
    <source>
        <dbReference type="ARBA" id="ARBA00023136"/>
    </source>
</evidence>
<evidence type="ECO:0000256" key="3">
    <source>
        <dbReference type="ARBA" id="ARBA00022475"/>
    </source>
</evidence>
<feature type="transmembrane region" description="Helical" evidence="7">
    <location>
        <begin position="73"/>
        <end position="95"/>
    </location>
</feature>
<keyword evidence="4 7" id="KW-0812">Transmembrane</keyword>
<feature type="transmembrane region" description="Helical" evidence="7">
    <location>
        <begin position="107"/>
        <end position="130"/>
    </location>
</feature>
<gene>
    <name evidence="8" type="ORF">EV670_0789</name>
</gene>
<comment type="similarity">
    <text evidence="2">Belongs to the DoxX family.</text>
</comment>
<evidence type="ECO:0000256" key="1">
    <source>
        <dbReference type="ARBA" id="ARBA00004651"/>
    </source>
</evidence>
<evidence type="ECO:0000256" key="2">
    <source>
        <dbReference type="ARBA" id="ARBA00006679"/>
    </source>
</evidence>
<accession>A0A4Q7W0W7</accession>
<dbReference type="RefSeq" id="WP_130430494.1">
    <property type="nucleotide sequence ID" value="NZ_SHKP01000004.1"/>
</dbReference>
<keyword evidence="6 7" id="KW-0472">Membrane</keyword>
<proteinExistence type="inferred from homology"/>
<evidence type="ECO:0000256" key="4">
    <source>
        <dbReference type="ARBA" id="ARBA00022692"/>
    </source>
</evidence>
<dbReference type="PANTHER" id="PTHR33452:SF1">
    <property type="entry name" value="INNER MEMBRANE PROTEIN YPHA-RELATED"/>
    <property type="match status" value="1"/>
</dbReference>
<evidence type="ECO:0000313" key="8">
    <source>
        <dbReference type="EMBL" id="RZU02760.1"/>
    </source>
</evidence>
<feature type="transmembrane region" description="Helical" evidence="7">
    <location>
        <begin position="12"/>
        <end position="40"/>
    </location>
</feature>
<keyword evidence="3" id="KW-1003">Cell membrane</keyword>
<evidence type="ECO:0000256" key="7">
    <source>
        <dbReference type="SAM" id="Phobius"/>
    </source>
</evidence>
<evidence type="ECO:0000256" key="5">
    <source>
        <dbReference type="ARBA" id="ARBA00022989"/>
    </source>
</evidence>
<keyword evidence="9" id="KW-1185">Reference proteome</keyword>
<dbReference type="OrthoDB" id="9792760at2"/>
<dbReference type="Proteomes" id="UP000293671">
    <property type="component" value="Unassembled WGS sequence"/>
</dbReference>
<sequence>MNSTLDKFLPLLGRALIALLFIPAGLSKIMGFSGTVAYIASVGLPLAALGAVLAIVVELGGGLALLVGWKARWVALALALFSVASALFFHKFWAVPPEQVMAQTINFYKNFAIAGGLLFVVAFGAGAWSLDARGAQR</sequence>
<dbReference type="GO" id="GO:0005886">
    <property type="term" value="C:plasma membrane"/>
    <property type="evidence" value="ECO:0007669"/>
    <property type="project" value="UniProtKB-SubCell"/>
</dbReference>
<dbReference type="InterPro" id="IPR032808">
    <property type="entry name" value="DoxX"/>
</dbReference>
<evidence type="ECO:0000313" key="9">
    <source>
        <dbReference type="Proteomes" id="UP000293671"/>
    </source>
</evidence>
<organism evidence="8 9">
    <name type="scientific">Rivibacter subsaxonicus</name>
    <dbReference type="NCBI Taxonomy" id="457575"/>
    <lineage>
        <taxon>Bacteria</taxon>
        <taxon>Pseudomonadati</taxon>
        <taxon>Pseudomonadota</taxon>
        <taxon>Betaproteobacteria</taxon>
        <taxon>Burkholderiales</taxon>
        <taxon>Rivibacter</taxon>
    </lineage>
</organism>
<comment type="subcellular location">
    <subcellularLocation>
        <location evidence="1">Cell membrane</location>
        <topology evidence="1">Multi-pass membrane protein</topology>
    </subcellularLocation>
</comment>
<protein>
    <submittedName>
        <fullName evidence="8">Putative oxidoreductase</fullName>
    </submittedName>
</protein>
<feature type="transmembrane region" description="Helical" evidence="7">
    <location>
        <begin position="46"/>
        <end position="66"/>
    </location>
</feature>
<reference evidence="8 9" key="1">
    <citation type="submission" date="2019-02" db="EMBL/GenBank/DDBJ databases">
        <title>Genomic Encyclopedia of Type Strains, Phase IV (KMG-IV): sequencing the most valuable type-strain genomes for metagenomic binning, comparative biology and taxonomic classification.</title>
        <authorList>
            <person name="Goeker M."/>
        </authorList>
    </citation>
    <scope>NUCLEOTIDE SEQUENCE [LARGE SCALE GENOMIC DNA]</scope>
    <source>
        <strain evidence="8 9">DSM 19570</strain>
    </source>
</reference>
<dbReference type="PANTHER" id="PTHR33452">
    <property type="entry name" value="OXIDOREDUCTASE CATD-RELATED"/>
    <property type="match status" value="1"/>
</dbReference>
<comment type="caution">
    <text evidence="8">The sequence shown here is derived from an EMBL/GenBank/DDBJ whole genome shotgun (WGS) entry which is preliminary data.</text>
</comment>
<name>A0A4Q7W0W7_9BURK</name>